<dbReference type="EMBL" id="HACG01021239">
    <property type="protein sequence ID" value="CEK68104.1"/>
    <property type="molecule type" value="Transcribed_RNA"/>
</dbReference>
<accession>A0A0B6ZHK9</accession>
<feature type="non-terminal residue" evidence="2">
    <location>
        <position position="1"/>
    </location>
</feature>
<gene>
    <name evidence="2" type="primary">ORF65072</name>
</gene>
<evidence type="ECO:0000259" key="1">
    <source>
        <dbReference type="Pfam" id="PF02171"/>
    </source>
</evidence>
<reference evidence="2" key="1">
    <citation type="submission" date="2014-12" db="EMBL/GenBank/DDBJ databases">
        <title>Insight into the proteome of Arion vulgaris.</title>
        <authorList>
            <person name="Aradska J."/>
            <person name="Bulat T."/>
            <person name="Smidak R."/>
            <person name="Sarate P."/>
            <person name="Gangsoo J."/>
            <person name="Sialana F."/>
            <person name="Bilban M."/>
            <person name="Lubec G."/>
        </authorList>
    </citation>
    <scope>NUCLEOTIDE SEQUENCE</scope>
    <source>
        <tissue evidence="2">Skin</tissue>
    </source>
</reference>
<dbReference type="InterPro" id="IPR003165">
    <property type="entry name" value="Piwi"/>
</dbReference>
<name>A0A0B6ZHK9_9EUPU</name>
<proteinExistence type="predicted"/>
<dbReference type="SUPFAM" id="SSF53098">
    <property type="entry name" value="Ribonuclease H-like"/>
    <property type="match status" value="1"/>
</dbReference>
<dbReference type="InterPro" id="IPR012337">
    <property type="entry name" value="RNaseH-like_sf"/>
</dbReference>
<organism evidence="2">
    <name type="scientific">Arion vulgaris</name>
    <dbReference type="NCBI Taxonomy" id="1028688"/>
    <lineage>
        <taxon>Eukaryota</taxon>
        <taxon>Metazoa</taxon>
        <taxon>Spiralia</taxon>
        <taxon>Lophotrochozoa</taxon>
        <taxon>Mollusca</taxon>
        <taxon>Gastropoda</taxon>
        <taxon>Heterobranchia</taxon>
        <taxon>Euthyneura</taxon>
        <taxon>Panpulmonata</taxon>
        <taxon>Eupulmonata</taxon>
        <taxon>Stylommatophora</taxon>
        <taxon>Helicina</taxon>
        <taxon>Arionoidea</taxon>
        <taxon>Arionidae</taxon>
        <taxon>Arion</taxon>
    </lineage>
</organism>
<evidence type="ECO:0000313" key="2">
    <source>
        <dbReference type="EMBL" id="CEK68104.1"/>
    </source>
</evidence>
<dbReference type="AlphaFoldDB" id="A0A0B6ZHK9"/>
<feature type="domain" description="Piwi" evidence="1">
    <location>
        <begin position="8"/>
        <end position="78"/>
    </location>
</feature>
<dbReference type="InterPro" id="IPR036397">
    <property type="entry name" value="RNaseH_sf"/>
</dbReference>
<dbReference type="Gene3D" id="3.30.420.10">
    <property type="entry name" value="Ribonuclease H-like superfamily/Ribonuclease H"/>
    <property type="match status" value="1"/>
</dbReference>
<protein>
    <recommendedName>
        <fullName evidence="1">Piwi domain-containing protein</fullName>
    </recommendedName>
</protein>
<dbReference type="Pfam" id="PF02171">
    <property type="entry name" value="Piwi"/>
    <property type="match status" value="1"/>
</dbReference>
<dbReference type="GO" id="GO:0003676">
    <property type="term" value="F:nucleic acid binding"/>
    <property type="evidence" value="ECO:0007669"/>
    <property type="project" value="InterPro"/>
</dbReference>
<sequence length="167" mass="18685">AEEMFGSCNAKITWINVTKESKIRFFKGQGNPYENVSAGTFISDGFCINNVTQLFSKSNPTCLGTAKLPQFLVILDETLELKRSPIDTLQRSSTCCQIPLTSSLQLSLSQHLYNRLSTLLREELTTFPHSEKARKTPLKMQLTNTATSSTIQRSPLLNTDSMLESFL</sequence>